<dbReference type="GO" id="GO:0003676">
    <property type="term" value="F:nucleic acid binding"/>
    <property type="evidence" value="ECO:0007669"/>
    <property type="project" value="InterPro"/>
</dbReference>
<dbReference type="InterPro" id="IPR047806">
    <property type="entry name" value="IHF_actinobact"/>
</dbReference>
<sequence>MALPPLTADQRADALLRAAAARRERAAIKQRLKHSQGSIAEVIADRETNEAIAKMKVLALVESMPGIGRVKAAQVMDDLGIARSRRVRGLGQHQIAALVAKFDRA</sequence>
<comment type="caution">
    <text evidence="2">The sequence shown here is derived from an EMBL/GenBank/DDBJ whole genome shotgun (WGS) entry which is preliminary data.</text>
</comment>
<dbReference type="InterPro" id="IPR010979">
    <property type="entry name" value="Ribosomal_uS13-like_H2TH"/>
</dbReference>
<dbReference type="NCBIfam" id="NF041260">
    <property type="entry name" value="actino_IHF"/>
    <property type="match status" value="1"/>
</dbReference>
<accession>A0A852XC28</accession>
<dbReference type="InterPro" id="IPR055201">
    <property type="entry name" value="IHF-like_H2TH"/>
</dbReference>
<dbReference type="RefSeq" id="WP_179463507.1">
    <property type="nucleotide sequence ID" value="NZ_JACBZX010000001.1"/>
</dbReference>
<protein>
    <submittedName>
        <fullName evidence="2">Transposase</fullName>
    </submittedName>
</protein>
<reference evidence="2 3" key="1">
    <citation type="submission" date="2020-07" db="EMBL/GenBank/DDBJ databases">
        <title>Sequencing the genomes of 1000 actinobacteria strains.</title>
        <authorList>
            <person name="Klenk H.-P."/>
        </authorList>
    </citation>
    <scope>NUCLEOTIDE SEQUENCE [LARGE SCALE GENOMIC DNA]</scope>
    <source>
        <strain evidence="2 3">DSM 24723</strain>
    </source>
</reference>
<dbReference type="Pfam" id="PF22525">
    <property type="entry name" value="H2TH_5"/>
    <property type="match status" value="1"/>
</dbReference>
<gene>
    <name evidence="2" type="ORF">BJY28_002752</name>
</gene>
<feature type="domain" description="Integration host factor-like helix-two turn-helix" evidence="1">
    <location>
        <begin position="32"/>
        <end position="102"/>
    </location>
</feature>
<evidence type="ECO:0000313" key="3">
    <source>
        <dbReference type="Proteomes" id="UP000592181"/>
    </source>
</evidence>
<evidence type="ECO:0000259" key="1">
    <source>
        <dbReference type="Pfam" id="PF22525"/>
    </source>
</evidence>
<dbReference type="AlphaFoldDB" id="A0A852XC28"/>
<dbReference type="Proteomes" id="UP000592181">
    <property type="component" value="Unassembled WGS sequence"/>
</dbReference>
<dbReference type="EMBL" id="JACBZX010000001">
    <property type="protein sequence ID" value="NYG38283.1"/>
    <property type="molecule type" value="Genomic_DNA"/>
</dbReference>
<proteinExistence type="predicted"/>
<dbReference type="SUPFAM" id="SSF46946">
    <property type="entry name" value="S13-like H2TH domain"/>
    <property type="match status" value="1"/>
</dbReference>
<organism evidence="2 3">
    <name type="scientific">Janibacter alkaliphilus</name>
    <dbReference type="NCBI Taxonomy" id="1069963"/>
    <lineage>
        <taxon>Bacteria</taxon>
        <taxon>Bacillati</taxon>
        <taxon>Actinomycetota</taxon>
        <taxon>Actinomycetes</taxon>
        <taxon>Micrococcales</taxon>
        <taxon>Intrasporangiaceae</taxon>
        <taxon>Janibacter</taxon>
    </lineage>
</organism>
<name>A0A852XC28_9MICO</name>
<keyword evidence="3" id="KW-1185">Reference proteome</keyword>
<dbReference type="Gene3D" id="1.10.8.50">
    <property type="match status" value="1"/>
</dbReference>
<evidence type="ECO:0000313" key="2">
    <source>
        <dbReference type="EMBL" id="NYG38283.1"/>
    </source>
</evidence>